<dbReference type="InterPro" id="IPR004358">
    <property type="entry name" value="Sig_transdc_His_kin-like_C"/>
</dbReference>
<dbReference type="SMART" id="SM00387">
    <property type="entry name" value="HATPase_c"/>
    <property type="match status" value="1"/>
</dbReference>
<dbReference type="InterPro" id="IPR003594">
    <property type="entry name" value="HATPase_dom"/>
</dbReference>
<dbReference type="GO" id="GO:0005524">
    <property type="term" value="F:ATP binding"/>
    <property type="evidence" value="ECO:0007669"/>
    <property type="project" value="UniProtKB-KW"/>
</dbReference>
<evidence type="ECO:0000256" key="4">
    <source>
        <dbReference type="ARBA" id="ARBA00021495"/>
    </source>
</evidence>
<evidence type="ECO:0000256" key="5">
    <source>
        <dbReference type="ARBA" id="ARBA00022490"/>
    </source>
</evidence>
<dbReference type="InterPro" id="IPR036097">
    <property type="entry name" value="HisK_dim/P_sf"/>
</dbReference>
<evidence type="ECO:0000256" key="2">
    <source>
        <dbReference type="ARBA" id="ARBA00004496"/>
    </source>
</evidence>
<accession>W0RJI4</accession>
<gene>
    <name evidence="18" type="ORF">J421_3055</name>
</gene>
<dbReference type="InterPro" id="IPR051315">
    <property type="entry name" value="Bact_Chemotaxis_CheA"/>
</dbReference>
<evidence type="ECO:0000256" key="1">
    <source>
        <dbReference type="ARBA" id="ARBA00000085"/>
    </source>
</evidence>
<evidence type="ECO:0000313" key="18">
    <source>
        <dbReference type="EMBL" id="AHG90592.1"/>
    </source>
</evidence>
<dbReference type="PANTHER" id="PTHR43395">
    <property type="entry name" value="SENSOR HISTIDINE KINASE CHEA"/>
    <property type="match status" value="1"/>
</dbReference>
<sequence>MTAPSTASRYAALFATESRTLLHAAATAASALGTPDAAARAAAVDALFRAVHSLKGMAGAMELAAVETFAHALETALAAMRDGALAIEPMLVDTIVAAVDRLDEAVEASLAGRTLDLAADAETLRQFASDAPAAALPTAAVLTPLPGAPVVHVRIDPDAALPGARAAVAVRKLEALGTLDACVPPRDALFDATFDGRLSVRLRTAASGEALQAAARAAGDVAEVRVESAAVVDPASSRTRAASPPPASPAPAALVRVERARLDALLDVASELTIARVRLAAALGGVADPAVAAAAADIARLVGALHEEVRGTRTAPAADVFERLPRVVRDLARVLGKRAELVVEGGDVALDRAVLEELHEPLVHLLRNAVSHGLESPEERVAAGKPAVGRIVLRAERDRDAVVVSVRDDGRGIDRGRVRDRAADDGRAVPDALDDHALLALLARPGFTTAREVSSVSGRGVGVDAVRDRVRRFGGTLSLSTQAGEGTCFSMRLPLTLALGRALVARVGGSAVAVPVGSVRETADVDAESLGHDGGREVWRVRDESLRVVRLRDALGVASAPAAASEGEMAVIEAGERRAALLVDALDGQQDVIVRPLPPLRGALRIFGGATILVDGTPALVLDAPTLLQTTLG</sequence>
<evidence type="ECO:0000259" key="16">
    <source>
        <dbReference type="PROSITE" id="PS50851"/>
    </source>
</evidence>
<dbReference type="eggNOG" id="COG0643">
    <property type="taxonomic scope" value="Bacteria"/>
</dbReference>
<dbReference type="InterPro" id="IPR036061">
    <property type="entry name" value="CheW-like_dom_sf"/>
</dbReference>
<dbReference type="AlphaFoldDB" id="W0RJI4"/>
<dbReference type="Gene3D" id="1.10.287.560">
    <property type="entry name" value="Histidine kinase CheA-like, homodimeric domain"/>
    <property type="match status" value="1"/>
</dbReference>
<dbReference type="PATRIC" id="fig|861299.3.peg.3108"/>
<dbReference type="Pfam" id="PF02518">
    <property type="entry name" value="HATPase_c"/>
    <property type="match status" value="1"/>
</dbReference>
<dbReference type="PANTHER" id="PTHR43395:SF10">
    <property type="entry name" value="CHEMOTAXIS PROTEIN CHEA"/>
    <property type="match status" value="1"/>
</dbReference>
<feature type="domain" description="Histidine kinase" evidence="15">
    <location>
        <begin position="298"/>
        <end position="497"/>
    </location>
</feature>
<evidence type="ECO:0000256" key="9">
    <source>
        <dbReference type="ARBA" id="ARBA00022741"/>
    </source>
</evidence>
<dbReference type="InterPro" id="IPR005467">
    <property type="entry name" value="His_kinase_dom"/>
</dbReference>
<dbReference type="STRING" id="861299.J421_3055"/>
<dbReference type="InterPro" id="IPR036641">
    <property type="entry name" value="HPT_dom_sf"/>
</dbReference>
<dbReference type="SUPFAM" id="SSF47384">
    <property type="entry name" value="Homodimeric domain of signal transducing histidine kinase"/>
    <property type="match status" value="1"/>
</dbReference>
<evidence type="ECO:0000256" key="12">
    <source>
        <dbReference type="ARBA" id="ARBA00023012"/>
    </source>
</evidence>
<dbReference type="GO" id="GO:0005737">
    <property type="term" value="C:cytoplasm"/>
    <property type="evidence" value="ECO:0007669"/>
    <property type="project" value="UniProtKB-SubCell"/>
</dbReference>
<dbReference type="RefSeq" id="WP_025412060.1">
    <property type="nucleotide sequence ID" value="NZ_CP007128.1"/>
</dbReference>
<keyword evidence="12" id="KW-0902">Two-component regulatory system</keyword>
<evidence type="ECO:0000256" key="13">
    <source>
        <dbReference type="ARBA" id="ARBA00035100"/>
    </source>
</evidence>
<comment type="catalytic activity">
    <reaction evidence="1">
        <text>ATP + protein L-histidine = ADP + protein N-phospho-L-histidine.</text>
        <dbReference type="EC" id="2.7.13.3"/>
    </reaction>
</comment>
<evidence type="ECO:0000256" key="11">
    <source>
        <dbReference type="ARBA" id="ARBA00022840"/>
    </source>
</evidence>
<dbReference type="SUPFAM" id="SSF50341">
    <property type="entry name" value="CheW-like"/>
    <property type="match status" value="1"/>
</dbReference>
<feature type="domain" description="HPt" evidence="17">
    <location>
        <begin position="3"/>
        <end position="109"/>
    </location>
</feature>
<keyword evidence="5" id="KW-0963">Cytoplasm</keyword>
<dbReference type="SUPFAM" id="SSF55874">
    <property type="entry name" value="ATPase domain of HSP90 chaperone/DNA topoisomerase II/histidine kinase"/>
    <property type="match status" value="1"/>
</dbReference>
<dbReference type="Gene3D" id="1.20.120.160">
    <property type="entry name" value="HPT domain"/>
    <property type="match status" value="1"/>
</dbReference>
<dbReference type="Gene3D" id="2.30.30.40">
    <property type="entry name" value="SH3 Domains"/>
    <property type="match status" value="1"/>
</dbReference>
<comment type="subcellular location">
    <subcellularLocation>
        <location evidence="2">Cytoplasm</location>
    </subcellularLocation>
</comment>
<dbReference type="EMBL" id="CP007128">
    <property type="protein sequence ID" value="AHG90592.1"/>
    <property type="molecule type" value="Genomic_DNA"/>
</dbReference>
<dbReference type="SUPFAM" id="SSF55052">
    <property type="entry name" value="CheY-binding domain of CheA"/>
    <property type="match status" value="1"/>
</dbReference>
<dbReference type="SMART" id="SM00260">
    <property type="entry name" value="CheW"/>
    <property type="match status" value="1"/>
</dbReference>
<dbReference type="SMART" id="SM00073">
    <property type="entry name" value="HPT"/>
    <property type="match status" value="1"/>
</dbReference>
<protein>
    <recommendedName>
        <fullName evidence="4">Chemotaxis protein CheA</fullName>
        <ecNumber evidence="3">2.7.13.3</ecNumber>
    </recommendedName>
</protein>
<evidence type="ECO:0000256" key="3">
    <source>
        <dbReference type="ARBA" id="ARBA00012438"/>
    </source>
</evidence>
<evidence type="ECO:0000256" key="7">
    <source>
        <dbReference type="ARBA" id="ARBA00022553"/>
    </source>
</evidence>
<keyword evidence="11 18" id="KW-0067">ATP-binding</keyword>
<evidence type="ECO:0000259" key="15">
    <source>
        <dbReference type="PROSITE" id="PS50109"/>
    </source>
</evidence>
<dbReference type="Gene3D" id="3.30.70.1110">
    <property type="entry name" value="Histidine kinase CheA-like, P2 response regulator-binding domain"/>
    <property type="match status" value="1"/>
</dbReference>
<dbReference type="SUPFAM" id="SSF47226">
    <property type="entry name" value="Histidine-containing phosphotransfer domain, HPT domain"/>
    <property type="match status" value="1"/>
</dbReference>
<keyword evidence="7 14" id="KW-0597">Phosphoprotein</keyword>
<evidence type="ECO:0000256" key="6">
    <source>
        <dbReference type="ARBA" id="ARBA00022500"/>
    </source>
</evidence>
<dbReference type="PROSITE" id="PS50894">
    <property type="entry name" value="HPT"/>
    <property type="match status" value="1"/>
</dbReference>
<keyword evidence="9" id="KW-0547">Nucleotide-binding</keyword>
<dbReference type="PROSITE" id="PS50851">
    <property type="entry name" value="CHEW"/>
    <property type="match status" value="1"/>
</dbReference>
<dbReference type="CDD" id="cd00088">
    <property type="entry name" value="HPT"/>
    <property type="match status" value="1"/>
</dbReference>
<dbReference type="Pfam" id="PF01627">
    <property type="entry name" value="Hpt"/>
    <property type="match status" value="1"/>
</dbReference>
<dbReference type="Proteomes" id="UP000019151">
    <property type="component" value="Chromosome"/>
</dbReference>
<dbReference type="InterPro" id="IPR036890">
    <property type="entry name" value="HATPase_C_sf"/>
</dbReference>
<name>W0RJI4_9BACT</name>
<reference evidence="18 19" key="1">
    <citation type="journal article" date="2014" name="Genome Announc.">
        <title>Genome Sequence and Methylome of Soil Bacterium Gemmatirosa kalamazoonensis KBS708T, a Member of the Rarely Cultivated Gemmatimonadetes Phylum.</title>
        <authorList>
            <person name="Debruyn J.M."/>
            <person name="Radosevich M."/>
            <person name="Wommack K.E."/>
            <person name="Polson S.W."/>
            <person name="Hauser L.J."/>
            <person name="Fawaz M.N."/>
            <person name="Korlach J."/>
            <person name="Tsai Y.C."/>
        </authorList>
    </citation>
    <scope>NUCLEOTIDE SEQUENCE [LARGE SCALE GENOMIC DNA]</scope>
    <source>
        <strain evidence="18 19">KBS708</strain>
    </source>
</reference>
<feature type="domain" description="CheW-like" evidence="16">
    <location>
        <begin position="499"/>
        <end position="633"/>
    </location>
</feature>
<dbReference type="PRINTS" id="PR00344">
    <property type="entry name" value="BCTRLSENSOR"/>
</dbReference>
<dbReference type="InParanoid" id="W0RJI4"/>
<proteinExistence type="predicted"/>
<dbReference type="InterPro" id="IPR037052">
    <property type="entry name" value="CheA-like_P2_sf"/>
</dbReference>
<dbReference type="InterPro" id="IPR037006">
    <property type="entry name" value="CheA-like_homodim_sf"/>
</dbReference>
<dbReference type="InterPro" id="IPR004105">
    <property type="entry name" value="CheA-like_dim"/>
</dbReference>
<evidence type="ECO:0000256" key="10">
    <source>
        <dbReference type="ARBA" id="ARBA00022777"/>
    </source>
</evidence>
<dbReference type="PROSITE" id="PS50109">
    <property type="entry name" value="HIS_KIN"/>
    <property type="match status" value="1"/>
</dbReference>
<dbReference type="Gene3D" id="3.30.565.10">
    <property type="entry name" value="Histidine kinase-like ATPase, C-terminal domain"/>
    <property type="match status" value="1"/>
</dbReference>
<comment type="function">
    <text evidence="13">Involved in the transmission of sensory signals from the chemoreceptors to the flagellar motors. CheA is autophosphorylated; it can transfer its phosphate group to either CheB or CheY.</text>
</comment>
<dbReference type="Pfam" id="PF07194">
    <property type="entry name" value="P2"/>
    <property type="match status" value="1"/>
</dbReference>
<dbReference type="GO" id="GO:0000155">
    <property type="term" value="F:phosphorelay sensor kinase activity"/>
    <property type="evidence" value="ECO:0007669"/>
    <property type="project" value="InterPro"/>
</dbReference>
<evidence type="ECO:0000259" key="17">
    <source>
        <dbReference type="PROSITE" id="PS50894"/>
    </source>
</evidence>
<dbReference type="HOGENOM" id="CLU_000650_3_6_0"/>
<evidence type="ECO:0000256" key="14">
    <source>
        <dbReference type="PROSITE-ProRule" id="PRU00110"/>
    </source>
</evidence>
<dbReference type="InterPro" id="IPR010808">
    <property type="entry name" value="CheA_P2-bd"/>
</dbReference>
<dbReference type="Pfam" id="PF01584">
    <property type="entry name" value="CheW"/>
    <property type="match status" value="1"/>
</dbReference>
<evidence type="ECO:0000256" key="8">
    <source>
        <dbReference type="ARBA" id="ARBA00022679"/>
    </source>
</evidence>
<keyword evidence="19" id="KW-1185">Reference proteome</keyword>
<organism evidence="18 19">
    <name type="scientific">Gemmatirosa kalamazoonensis</name>
    <dbReference type="NCBI Taxonomy" id="861299"/>
    <lineage>
        <taxon>Bacteria</taxon>
        <taxon>Pseudomonadati</taxon>
        <taxon>Gemmatimonadota</taxon>
        <taxon>Gemmatimonadia</taxon>
        <taxon>Gemmatimonadales</taxon>
        <taxon>Gemmatimonadaceae</taxon>
        <taxon>Gemmatirosa</taxon>
    </lineage>
</organism>
<dbReference type="InterPro" id="IPR002545">
    <property type="entry name" value="CheW-lke_dom"/>
</dbReference>
<keyword evidence="6" id="KW-0145">Chemotaxis</keyword>
<dbReference type="InterPro" id="IPR008207">
    <property type="entry name" value="Sig_transdc_His_kin_Hpt_dom"/>
</dbReference>
<dbReference type="InterPro" id="IPR035891">
    <property type="entry name" value="CheY-binding_CheA"/>
</dbReference>
<feature type="modified residue" description="Phosphohistidine" evidence="14">
    <location>
        <position position="52"/>
    </location>
</feature>
<keyword evidence="10" id="KW-0418">Kinase</keyword>
<dbReference type="KEGG" id="gba:J421_3055"/>
<dbReference type="EC" id="2.7.13.3" evidence="3"/>
<keyword evidence="8" id="KW-0808">Transferase</keyword>
<evidence type="ECO:0000313" key="19">
    <source>
        <dbReference type="Proteomes" id="UP000019151"/>
    </source>
</evidence>
<dbReference type="OrthoDB" id="2079555at2"/>
<dbReference type="SMART" id="SM01231">
    <property type="entry name" value="H-kinase_dim"/>
    <property type="match status" value="1"/>
</dbReference>
<dbReference type="GO" id="GO:0006935">
    <property type="term" value="P:chemotaxis"/>
    <property type="evidence" value="ECO:0007669"/>
    <property type="project" value="UniProtKB-KW"/>
</dbReference>
<dbReference type="FunFam" id="3.30.565.10:FF:000016">
    <property type="entry name" value="Chemotaxis protein CheA, putative"/>
    <property type="match status" value="1"/>
</dbReference>